<evidence type="ECO:0000313" key="2">
    <source>
        <dbReference type="EMBL" id="MDQ0288418.1"/>
    </source>
</evidence>
<dbReference type="SUPFAM" id="SSF56436">
    <property type="entry name" value="C-type lectin-like"/>
    <property type="match status" value="1"/>
</dbReference>
<dbReference type="InterPro" id="IPR032675">
    <property type="entry name" value="LRR_dom_sf"/>
</dbReference>
<dbReference type="EMBL" id="JAUSVL010000001">
    <property type="protein sequence ID" value="MDQ0288418.1"/>
    <property type="molecule type" value="Genomic_DNA"/>
</dbReference>
<keyword evidence="3" id="KW-1185">Reference proteome</keyword>
<dbReference type="PANTHER" id="PTHR23150">
    <property type="entry name" value="SULFATASE MODIFYING FACTOR 1, 2"/>
    <property type="match status" value="1"/>
</dbReference>
<gene>
    <name evidence="2" type="ORF">J3R75_000525</name>
</gene>
<comment type="caution">
    <text evidence="2">The sequence shown here is derived from an EMBL/GenBank/DDBJ whole genome shotgun (WGS) entry which is preliminary data.</text>
</comment>
<dbReference type="SUPFAM" id="SSF52058">
    <property type="entry name" value="L domain-like"/>
    <property type="match status" value="1"/>
</dbReference>
<protein>
    <submittedName>
        <fullName evidence="2">Formylglycine-generating enzyme required for sulfatase activity</fullName>
    </submittedName>
</protein>
<proteinExistence type="predicted"/>
<dbReference type="InterPro" id="IPR016187">
    <property type="entry name" value="CTDL_fold"/>
</dbReference>
<dbReference type="AlphaFoldDB" id="A0AAE4AN07"/>
<dbReference type="InterPro" id="IPR005532">
    <property type="entry name" value="SUMF_dom"/>
</dbReference>
<dbReference type="InterPro" id="IPR051043">
    <property type="entry name" value="Sulfatase_Mod_Factor_Kinase"/>
</dbReference>
<dbReference type="InterPro" id="IPR042095">
    <property type="entry name" value="SUMF_sf"/>
</dbReference>
<dbReference type="Proteomes" id="UP001238163">
    <property type="component" value="Unassembled WGS sequence"/>
</dbReference>
<dbReference type="Gene3D" id="3.80.10.10">
    <property type="entry name" value="Ribonuclease Inhibitor"/>
    <property type="match status" value="1"/>
</dbReference>
<dbReference type="Pfam" id="PF03781">
    <property type="entry name" value="FGE-sulfatase"/>
    <property type="match status" value="1"/>
</dbReference>
<dbReference type="Pfam" id="PF13306">
    <property type="entry name" value="LRR_5"/>
    <property type="match status" value="2"/>
</dbReference>
<organism evidence="2 3">
    <name type="scientific">Oligosphaera ethanolica</name>
    <dbReference type="NCBI Taxonomy" id="760260"/>
    <lineage>
        <taxon>Bacteria</taxon>
        <taxon>Pseudomonadati</taxon>
        <taxon>Lentisphaerota</taxon>
        <taxon>Oligosphaeria</taxon>
        <taxon>Oligosphaerales</taxon>
        <taxon>Oligosphaeraceae</taxon>
        <taxon>Oligosphaera</taxon>
    </lineage>
</organism>
<dbReference type="InterPro" id="IPR026906">
    <property type="entry name" value="LRR_5"/>
</dbReference>
<feature type="domain" description="Sulfatase-modifying factor enzyme-like" evidence="1">
    <location>
        <begin position="520"/>
        <end position="770"/>
    </location>
</feature>
<reference evidence="2" key="1">
    <citation type="submission" date="2023-07" db="EMBL/GenBank/DDBJ databases">
        <title>Genomic Encyclopedia of Type Strains, Phase IV (KMG-IV): sequencing the most valuable type-strain genomes for metagenomic binning, comparative biology and taxonomic classification.</title>
        <authorList>
            <person name="Goeker M."/>
        </authorList>
    </citation>
    <scope>NUCLEOTIDE SEQUENCE</scope>
    <source>
        <strain evidence="2">DSM 24202</strain>
    </source>
</reference>
<dbReference type="Gene3D" id="3.90.1580.10">
    <property type="entry name" value="paralog of FGE (formylglycine-generating enzyme)"/>
    <property type="match status" value="1"/>
</dbReference>
<evidence type="ECO:0000259" key="1">
    <source>
        <dbReference type="Pfam" id="PF03781"/>
    </source>
</evidence>
<accession>A0AAE4AN07</accession>
<sequence length="773" mass="83400">MEFFRQLRHSVAMRDMNAKALRPARKSICRVARVCSLTFLLFFMLSVSAEPSRMLPAGTSNAVDFASSVDMALGLASRRTAPQQDGNSILRSAVRSDDDYEYTISNNEVTITQYTGAGGDIVIPNTIDGVPVTGIGEEAFAYLASITGVAIPDSVISIGDWAFAECDNLSKVSIGAGVVTMGEYPFDLCLRLVEFVVSQANPAYSSVDGVLFDKNMTILLLYPAAKSGAYQIPDGVVSISAWAFDECGLLASVLIPDSVTSIGEGAFSYCAQLAKVIIPASVTSIGGWAFDGCSSLLAVYFAGVPPLTEGDNHFLGVPGTAYHVFGTAGWGTHYAGLPTAYYYSCKLTAGWNLISASLNLDQDSQSLLLNKGAMTLDASSKAYALSGNLAATQAYWIYCQAADEVTLFGTALESFDFEASLKLGWNFVGPLCDRSLWSAGAVAWGWNGQRFYPTENLLAGNGYWLYWPGGYVAPPEDTYLVIDLSAGPDAASYPVSTRTTAPAGGWTDEYKTTKLVLRKIPAGTFTMGSPANELGRDPDETQHPVTLTKDFYVGVFEVTQKQWERVMGNWPSWFSNASYRDARPVEQISYDDIRGSSAGAGWPGNNAVDAGSFLGRLRTKTGLDFDLPTEAQWEYACRAGTTTALNSGKNLTDEYECPNVAEVGRYWYNGGSGYSSDGDTSVGSAKVGSYLPNQWGLYDMHGNVWEWCLDWYQSELGSAAQTDPPGAAGGSDRVARGGGWGRYAYDCRSADRNRDWPSRRGIILGFRLVRAVQ</sequence>
<dbReference type="RefSeq" id="WP_307259741.1">
    <property type="nucleotide sequence ID" value="NZ_JAUSVL010000001.1"/>
</dbReference>
<dbReference type="GO" id="GO:0120147">
    <property type="term" value="F:formylglycine-generating oxidase activity"/>
    <property type="evidence" value="ECO:0007669"/>
    <property type="project" value="TreeGrafter"/>
</dbReference>
<name>A0AAE4AN07_9BACT</name>
<evidence type="ECO:0000313" key="3">
    <source>
        <dbReference type="Proteomes" id="UP001238163"/>
    </source>
</evidence>
<dbReference type="PANTHER" id="PTHR23150:SF19">
    <property type="entry name" value="FORMYLGLYCINE-GENERATING ENZYME"/>
    <property type="match status" value="1"/>
</dbReference>